<evidence type="ECO:0000313" key="3">
    <source>
        <dbReference type="Proteomes" id="UP000320948"/>
    </source>
</evidence>
<dbReference type="EMBL" id="VAFM01000001">
    <property type="protein sequence ID" value="TKW61487.1"/>
    <property type="molecule type" value="Genomic_DNA"/>
</dbReference>
<evidence type="ECO:0000313" key="2">
    <source>
        <dbReference type="EMBL" id="TKW61487.1"/>
    </source>
</evidence>
<feature type="signal peptide" evidence="1">
    <location>
        <begin position="1"/>
        <end position="20"/>
    </location>
</feature>
<evidence type="ECO:0000256" key="1">
    <source>
        <dbReference type="SAM" id="SignalP"/>
    </source>
</evidence>
<organism evidence="2 3">
    <name type="scientific">Blastochloris viridis</name>
    <name type="common">Rhodopseudomonas viridis</name>
    <dbReference type="NCBI Taxonomy" id="1079"/>
    <lineage>
        <taxon>Bacteria</taxon>
        <taxon>Pseudomonadati</taxon>
        <taxon>Pseudomonadota</taxon>
        <taxon>Alphaproteobacteria</taxon>
        <taxon>Hyphomicrobiales</taxon>
        <taxon>Blastochloridaceae</taxon>
        <taxon>Blastochloris</taxon>
    </lineage>
</organism>
<proteinExistence type="predicted"/>
<sequence>MFRFIALFALLITVAGCSQFGGRIQEIGPNTYRITHSMGPSSPVKGVRQGVIDRATDKCAKTGQNYTKLREEMTPGRTLDYTLFFQCNPQTAPVNK</sequence>
<dbReference type="AlphaFoldDB" id="A0A6N4RCN8"/>
<comment type="caution">
    <text evidence="2">The sequence shown here is derived from an EMBL/GenBank/DDBJ whole genome shotgun (WGS) entry which is preliminary data.</text>
</comment>
<protein>
    <recommendedName>
        <fullName evidence="4">Lipoprotein</fullName>
    </recommendedName>
</protein>
<feature type="chain" id="PRO_5027075153" description="Lipoprotein" evidence="1">
    <location>
        <begin position="21"/>
        <end position="96"/>
    </location>
</feature>
<keyword evidence="1" id="KW-0732">Signal</keyword>
<gene>
    <name evidence="2" type="ORF">DI628_02375</name>
</gene>
<name>A0A6N4RCN8_BLAVI</name>
<evidence type="ECO:0008006" key="4">
    <source>
        <dbReference type="Google" id="ProtNLM"/>
    </source>
</evidence>
<dbReference type="PROSITE" id="PS51257">
    <property type="entry name" value="PROKAR_LIPOPROTEIN"/>
    <property type="match status" value="1"/>
</dbReference>
<reference evidence="2 3" key="1">
    <citation type="journal article" date="2017" name="Nat. Commun.">
        <title>In situ click chemistry generation of cyclooxygenase-2 inhibitors.</title>
        <authorList>
            <person name="Bhardwaj A."/>
            <person name="Kaur J."/>
            <person name="Wuest M."/>
            <person name="Wuest F."/>
        </authorList>
    </citation>
    <scope>NUCLEOTIDE SEQUENCE [LARGE SCALE GENOMIC DNA]</scope>
    <source>
        <strain evidence="2">S2_018_000_R2_106</strain>
    </source>
</reference>
<accession>A0A6N4RCN8</accession>
<dbReference type="Proteomes" id="UP000320948">
    <property type="component" value="Unassembled WGS sequence"/>
</dbReference>